<organism evidence="1 2">
    <name type="scientific">Symbiodinium microadriaticum</name>
    <name type="common">Dinoflagellate</name>
    <name type="synonym">Zooxanthella microadriatica</name>
    <dbReference type="NCBI Taxonomy" id="2951"/>
    <lineage>
        <taxon>Eukaryota</taxon>
        <taxon>Sar</taxon>
        <taxon>Alveolata</taxon>
        <taxon>Dinophyceae</taxon>
        <taxon>Suessiales</taxon>
        <taxon>Symbiodiniaceae</taxon>
        <taxon>Symbiodinium</taxon>
    </lineage>
</organism>
<gene>
    <name evidence="1" type="ORF">AK812_SmicGene8629</name>
</gene>
<evidence type="ECO:0000313" key="1">
    <source>
        <dbReference type="EMBL" id="OLQ07928.1"/>
    </source>
</evidence>
<dbReference type="AlphaFoldDB" id="A0A1Q9EKK8"/>
<name>A0A1Q9EKK8_SYMMI</name>
<sequence length="256" mass="29134">MLPLTRHLEGRGACRTQAVDNMMPSSPWAYEDQVPIARVNWAIRRSDESFMDDFNREDLTFSRVNKICTEGDIPQPQIFGHTELVYFASQGLLRHANGGSQLSTEINALTSRVDVQDVISAIDNAADSMGPRLWYLRLTVPMLASKQRYMQGNNSRGRRFLRAHKDCVSINKMALTVPLKEVTIRAGIRYGLSHFLLTLVRGKADLNWTCVARRYSNYTFYLFTSKREVPVSETVRVPLETELGNITSYLIRNSLV</sequence>
<reference evidence="1 2" key="1">
    <citation type="submission" date="2016-02" db="EMBL/GenBank/DDBJ databases">
        <title>Genome analysis of coral dinoflagellate symbionts highlights evolutionary adaptations to a symbiotic lifestyle.</title>
        <authorList>
            <person name="Aranda M."/>
            <person name="Li Y."/>
            <person name="Liew Y.J."/>
            <person name="Baumgarten S."/>
            <person name="Simakov O."/>
            <person name="Wilson M."/>
            <person name="Piel J."/>
            <person name="Ashoor H."/>
            <person name="Bougouffa S."/>
            <person name="Bajic V.B."/>
            <person name="Ryu T."/>
            <person name="Ravasi T."/>
            <person name="Bayer T."/>
            <person name="Micklem G."/>
            <person name="Kim H."/>
            <person name="Bhak J."/>
            <person name="Lajeunesse T.C."/>
            <person name="Voolstra C.R."/>
        </authorList>
    </citation>
    <scope>NUCLEOTIDE SEQUENCE [LARGE SCALE GENOMIC DNA]</scope>
    <source>
        <strain evidence="1 2">CCMP2467</strain>
    </source>
</reference>
<proteinExistence type="predicted"/>
<comment type="caution">
    <text evidence="1">The sequence shown here is derived from an EMBL/GenBank/DDBJ whole genome shotgun (WGS) entry which is preliminary data.</text>
</comment>
<dbReference type="EMBL" id="LSRX01000129">
    <property type="protein sequence ID" value="OLQ07928.1"/>
    <property type="molecule type" value="Genomic_DNA"/>
</dbReference>
<accession>A0A1Q9EKK8</accession>
<keyword evidence="2" id="KW-1185">Reference proteome</keyword>
<dbReference type="Proteomes" id="UP000186817">
    <property type="component" value="Unassembled WGS sequence"/>
</dbReference>
<evidence type="ECO:0000313" key="2">
    <source>
        <dbReference type="Proteomes" id="UP000186817"/>
    </source>
</evidence>
<protein>
    <submittedName>
        <fullName evidence="1">Uncharacterized protein</fullName>
    </submittedName>
</protein>